<evidence type="ECO:0000313" key="6">
    <source>
        <dbReference type="EMBL" id="CAD9418719.1"/>
    </source>
</evidence>
<proteinExistence type="inferred from homology"/>
<evidence type="ECO:0000256" key="1">
    <source>
        <dbReference type="ARBA" id="ARBA00022603"/>
    </source>
</evidence>
<dbReference type="PANTHER" id="PTHR44068">
    <property type="entry name" value="ZGC:194242"/>
    <property type="match status" value="1"/>
</dbReference>
<feature type="region of interest" description="SAM motif III" evidence="4">
    <location>
        <begin position="289"/>
        <end position="298"/>
    </location>
</feature>
<dbReference type="CDD" id="cd02440">
    <property type="entry name" value="AdoMet_MTases"/>
    <property type="match status" value="1"/>
</dbReference>
<keyword evidence="1 4" id="KW-0489">Methyltransferase</keyword>
<organism evidence="6">
    <name type="scientific">Florenciella parvula</name>
    <dbReference type="NCBI Taxonomy" id="236787"/>
    <lineage>
        <taxon>Eukaryota</taxon>
        <taxon>Sar</taxon>
        <taxon>Stramenopiles</taxon>
        <taxon>Ochrophyta</taxon>
        <taxon>Dictyochophyceae</taxon>
        <taxon>Florenciellales</taxon>
        <taxon>Florenciella</taxon>
    </lineage>
</organism>
<keyword evidence="3 4" id="KW-0949">S-adenosyl-L-methionine</keyword>
<dbReference type="InterPro" id="IPR025714">
    <property type="entry name" value="Methyltranfer_dom"/>
</dbReference>
<dbReference type="AlphaFoldDB" id="A0A7S2C8Q8"/>
<dbReference type="SUPFAM" id="SSF53335">
    <property type="entry name" value="S-adenosyl-L-methionine-dependent methyltransferases"/>
    <property type="match status" value="1"/>
</dbReference>
<gene>
    <name evidence="6" type="ORF">FPAR1323_LOCUS9365</name>
</gene>
<dbReference type="PANTHER" id="PTHR44068:SF11">
    <property type="entry name" value="GERANYL DIPHOSPHATE 2-C-METHYLTRANSFERASE"/>
    <property type="match status" value="1"/>
</dbReference>
<accession>A0A7S2C8Q8</accession>
<dbReference type="GO" id="GO:0032259">
    <property type="term" value="P:methylation"/>
    <property type="evidence" value="ECO:0007669"/>
    <property type="project" value="UniProtKB-UniRule"/>
</dbReference>
<protein>
    <recommendedName>
        <fullName evidence="5">Methyltransferase domain-containing protein</fullName>
    </recommendedName>
</protein>
<dbReference type="InterPro" id="IPR025774">
    <property type="entry name" value="PiNMT-like"/>
</dbReference>
<evidence type="ECO:0000259" key="5">
    <source>
        <dbReference type="Pfam" id="PF13847"/>
    </source>
</evidence>
<keyword evidence="2 4" id="KW-0808">Transferase</keyword>
<feature type="region of interest" description="SAM motif I" evidence="4">
    <location>
        <begin position="198"/>
        <end position="207"/>
    </location>
</feature>
<dbReference type="FunFam" id="3.40.50.150:FF:000669">
    <property type="entry name" value="Cyanobacterial-type MPBQ/MSBQ methyltransferase"/>
    <property type="match status" value="1"/>
</dbReference>
<dbReference type="InterPro" id="IPR050447">
    <property type="entry name" value="Erg6_SMT_methyltransf"/>
</dbReference>
<dbReference type="Gene3D" id="3.40.50.150">
    <property type="entry name" value="Vaccinia Virus protein VP39"/>
    <property type="match status" value="1"/>
</dbReference>
<name>A0A7S2C8Q8_9STRA</name>
<feature type="region of interest" description="SAM motif II" evidence="4">
    <location>
        <begin position="262"/>
        <end position="270"/>
    </location>
</feature>
<dbReference type="GO" id="GO:0008168">
    <property type="term" value="F:methyltransferase activity"/>
    <property type="evidence" value="ECO:0007669"/>
    <property type="project" value="UniProtKB-KW"/>
</dbReference>
<feature type="domain" description="Methyltransferase" evidence="5">
    <location>
        <begin position="196"/>
        <end position="320"/>
    </location>
</feature>
<sequence length="427" mass="48347">MLHFCFPLSGRQRSRAPAHTDAFVLEFVVSHGKALVETMMRLAIVLGAALGAEAFVARPTPKYMAVTRRPAAAKVNMDMAILPKINKLLKSPVIGGVPIVPVVAGVAVAAPVIKKILDTPSRTYNREENTVGKEYDAWTEEGILEHYWGEHIHLGWYSPQEMKDGYKKKNFIQAKYDFIDRMMAFSGLNALEKPPAKVLDVGCGIGGTSRYLASKLGSDSHVTGITLSPNQVARATALAKERGLDNTEFKVMDALAMKFPDNSFDMVWACESGEHMPDKKKYVEEMARVLKPGGVMVMATWCSRDDTEKPLDEVERKNLNYLESEWTHPHFISIEDYVKHFESTGYLETIHSEDWWECTIASWRHSIWVGVYDPWPVVRRPWVWYKTLRDGICLERFHRSFDTGLMGYGMVRARKSTEGYMVKDVTM</sequence>
<evidence type="ECO:0000256" key="2">
    <source>
        <dbReference type="ARBA" id="ARBA00022679"/>
    </source>
</evidence>
<dbReference type="EMBL" id="HBGT01017666">
    <property type="protein sequence ID" value="CAD9418719.1"/>
    <property type="molecule type" value="Transcribed_RNA"/>
</dbReference>
<evidence type="ECO:0000256" key="4">
    <source>
        <dbReference type="PROSITE-ProRule" id="PRU00914"/>
    </source>
</evidence>
<comment type="similarity">
    <text evidence="4">Belongs to the class I-like SAM-binding methyltransferase superfamily. gTMT family.</text>
</comment>
<dbReference type="PROSITE" id="PS51581">
    <property type="entry name" value="SAM_GTMT"/>
    <property type="match status" value="1"/>
</dbReference>
<evidence type="ECO:0000256" key="3">
    <source>
        <dbReference type="ARBA" id="ARBA00022691"/>
    </source>
</evidence>
<reference evidence="6" key="1">
    <citation type="submission" date="2021-01" db="EMBL/GenBank/DDBJ databases">
        <authorList>
            <person name="Corre E."/>
            <person name="Pelletier E."/>
            <person name="Niang G."/>
            <person name="Scheremetjew M."/>
            <person name="Finn R."/>
            <person name="Kale V."/>
            <person name="Holt S."/>
            <person name="Cochrane G."/>
            <person name="Meng A."/>
            <person name="Brown T."/>
            <person name="Cohen L."/>
        </authorList>
    </citation>
    <scope>NUCLEOTIDE SEQUENCE</scope>
    <source>
        <strain evidence="6">RCC1693</strain>
    </source>
</reference>
<dbReference type="Pfam" id="PF13847">
    <property type="entry name" value="Methyltransf_31"/>
    <property type="match status" value="1"/>
</dbReference>
<dbReference type="InterPro" id="IPR029063">
    <property type="entry name" value="SAM-dependent_MTases_sf"/>
</dbReference>